<dbReference type="SUPFAM" id="SSF56112">
    <property type="entry name" value="Protein kinase-like (PK-like)"/>
    <property type="match status" value="1"/>
</dbReference>
<dbReference type="Gene3D" id="3.30.200.20">
    <property type="entry name" value="Phosphorylase Kinase, domain 1"/>
    <property type="match status" value="1"/>
</dbReference>
<dbReference type="PROSITE" id="PS00108">
    <property type="entry name" value="PROTEIN_KINASE_ST"/>
    <property type="match status" value="1"/>
</dbReference>
<evidence type="ECO:0000256" key="5">
    <source>
        <dbReference type="PROSITE-ProRule" id="PRU00339"/>
    </source>
</evidence>
<dbReference type="RefSeq" id="WP_248360694.1">
    <property type="nucleotide sequence ID" value="NZ_AP025591.1"/>
</dbReference>
<dbReference type="Proteomes" id="UP001162891">
    <property type="component" value="Chromosome"/>
</dbReference>
<keyword evidence="1" id="KW-0808">Transferase</keyword>
<evidence type="ECO:0000256" key="1">
    <source>
        <dbReference type="ARBA" id="ARBA00022679"/>
    </source>
</evidence>
<proteinExistence type="predicted"/>
<feature type="compositionally biased region" description="Basic and acidic residues" evidence="7">
    <location>
        <begin position="949"/>
        <end position="968"/>
    </location>
</feature>
<evidence type="ECO:0000256" key="2">
    <source>
        <dbReference type="ARBA" id="ARBA00022741"/>
    </source>
</evidence>
<keyword evidence="3" id="KW-0418">Kinase</keyword>
<feature type="binding site" evidence="6">
    <location>
        <position position="90"/>
    </location>
    <ligand>
        <name>ATP</name>
        <dbReference type="ChEBI" id="CHEBI:30616"/>
    </ligand>
</feature>
<dbReference type="InterPro" id="IPR000719">
    <property type="entry name" value="Prot_kinase_dom"/>
</dbReference>
<evidence type="ECO:0000256" key="7">
    <source>
        <dbReference type="SAM" id="MobiDB-lite"/>
    </source>
</evidence>
<name>A0ABM7WU71_9BACT</name>
<evidence type="ECO:0000256" key="3">
    <source>
        <dbReference type="ARBA" id="ARBA00022777"/>
    </source>
</evidence>
<dbReference type="PROSITE" id="PS00107">
    <property type="entry name" value="PROTEIN_KINASE_ATP"/>
    <property type="match status" value="1"/>
</dbReference>
<feature type="domain" description="Protein kinase" evidence="8">
    <location>
        <begin position="55"/>
        <end position="304"/>
    </location>
</feature>
<dbReference type="SMART" id="SM00220">
    <property type="entry name" value="S_TKc"/>
    <property type="match status" value="1"/>
</dbReference>
<feature type="compositionally biased region" description="Low complexity" evidence="7">
    <location>
        <begin position="969"/>
        <end position="980"/>
    </location>
</feature>
<evidence type="ECO:0000313" key="10">
    <source>
        <dbReference type="Proteomes" id="UP001162891"/>
    </source>
</evidence>
<evidence type="ECO:0000313" key="9">
    <source>
        <dbReference type="EMBL" id="BDG03015.1"/>
    </source>
</evidence>
<dbReference type="PANTHER" id="PTHR43289">
    <property type="entry name" value="MITOGEN-ACTIVATED PROTEIN KINASE KINASE KINASE 20-RELATED"/>
    <property type="match status" value="1"/>
</dbReference>
<evidence type="ECO:0000256" key="6">
    <source>
        <dbReference type="PROSITE-ProRule" id="PRU10141"/>
    </source>
</evidence>
<keyword evidence="5" id="KW-0802">TPR repeat</keyword>
<dbReference type="PANTHER" id="PTHR43289:SF6">
    <property type="entry name" value="SERINE_THREONINE-PROTEIN KINASE NEKL-3"/>
    <property type="match status" value="1"/>
</dbReference>
<dbReference type="Gene3D" id="1.25.40.10">
    <property type="entry name" value="Tetratricopeptide repeat domain"/>
    <property type="match status" value="2"/>
</dbReference>
<protein>
    <recommendedName>
        <fullName evidence="8">Protein kinase domain-containing protein</fullName>
    </recommendedName>
</protein>
<sequence length="980" mass="105178">MNPEPRPARRDDDGGAVAAGRLSALLAELVRVPFEEPEGVPPPGPKPGTLVGGRFEILREVGRGGFGLVYEARDRELGRSVALKLVLPAKRLRSALGEEWLRNEADAAAQLAHPAITTLHDVGRFEGSLYLVYELLAGETLEDRLRRGPVPVADAVRIAREIAGGLAHAHGRGVIHRDLKPSNVFLTEDGRVKVLDFGLARILGGGASPGGGTPAYMAPEQWRGEPEDARSDVFAVGVILWQLVTGTRPYAVVEGRSAVLDAGPPPALPPRAGPPALRKVVSRAIARDREARPRDGRALEEALLEVERILAHRPHRVRTAMAAAVAAALAAGLAAIVLGGRGAPPPGPPIPVALADAANETGERALDGLSGLLGTALEQSRHLHVLTRTRLLDLVRQGGAGDAARLDPGVIRDVARRAGARAVLVPTIRRFDTVYAITLEALDPASDDRLFAVEERCGKLAEVPEVVDRLSARARRELQERDDEVRAASEPVQRSVTASLDAYGHYYDGLACEDRPSQGASWYRGSCAEHFERALAIDPGFALAHYELALLRVEKGTPLARQRALLAPALAGAARLPPKERELVLAWSDHLEGKDEAAVERYEKLGLAYPDDKRVQFAAASHLYYRGDLEKAVPWLERVVELDPGHELALDHLCDALGRLGRTDRLAALAAEWARPPATPARQHALSQARGWLGDAAGAIAAAEAERDAGAGDAAREDLFAAYVFAGRTADAEALLREQLPAEPRVRYRLAALLVSEGRAREAREELAAALADARSAEDLFVYHARLPHFLLGFGDLAGLRAEAERIQALDPDRAATLAVHFAYAGDLARARTLAARLPAGSPAARLHAAIASWRGGDPAGGVDALRAILRDRGAGDAPLPVDVPAFLLGEALLDAGRDAEGVEALQRFQRLYLPVGWWRAWTLARSRLELAGALSRLGRTAEARAEAERLRASRRRADPDDPLRRSADLLLSRLPEGGP</sequence>
<evidence type="ECO:0000259" key="8">
    <source>
        <dbReference type="PROSITE" id="PS50011"/>
    </source>
</evidence>
<dbReference type="Gene3D" id="1.10.510.10">
    <property type="entry name" value="Transferase(Phosphotransferase) domain 1"/>
    <property type="match status" value="1"/>
</dbReference>
<organism evidence="9 10">
    <name type="scientific">Anaeromyxobacter oryzae</name>
    <dbReference type="NCBI Taxonomy" id="2918170"/>
    <lineage>
        <taxon>Bacteria</taxon>
        <taxon>Pseudomonadati</taxon>
        <taxon>Myxococcota</taxon>
        <taxon>Myxococcia</taxon>
        <taxon>Myxococcales</taxon>
        <taxon>Cystobacterineae</taxon>
        <taxon>Anaeromyxobacteraceae</taxon>
        <taxon>Anaeromyxobacter</taxon>
    </lineage>
</organism>
<feature type="repeat" description="TPR" evidence="5">
    <location>
        <begin position="613"/>
        <end position="646"/>
    </location>
</feature>
<feature type="region of interest" description="Disordered" evidence="7">
    <location>
        <begin position="949"/>
        <end position="980"/>
    </location>
</feature>
<dbReference type="InterPro" id="IPR008271">
    <property type="entry name" value="Ser/Thr_kinase_AS"/>
</dbReference>
<dbReference type="EMBL" id="AP025591">
    <property type="protein sequence ID" value="BDG03015.1"/>
    <property type="molecule type" value="Genomic_DNA"/>
</dbReference>
<dbReference type="PROSITE" id="PS50005">
    <property type="entry name" value="TPR"/>
    <property type="match status" value="1"/>
</dbReference>
<gene>
    <name evidence="9" type="ORF">AMOR_20110</name>
</gene>
<dbReference type="InterPro" id="IPR011009">
    <property type="entry name" value="Kinase-like_dom_sf"/>
</dbReference>
<keyword evidence="10" id="KW-1185">Reference proteome</keyword>
<dbReference type="SUPFAM" id="SSF48452">
    <property type="entry name" value="TPR-like"/>
    <property type="match status" value="1"/>
</dbReference>
<dbReference type="Pfam" id="PF00069">
    <property type="entry name" value="Pkinase"/>
    <property type="match status" value="1"/>
</dbReference>
<evidence type="ECO:0000256" key="4">
    <source>
        <dbReference type="ARBA" id="ARBA00022840"/>
    </source>
</evidence>
<keyword evidence="4 6" id="KW-0067">ATP-binding</keyword>
<accession>A0ABM7WU71</accession>
<dbReference type="InterPro" id="IPR017441">
    <property type="entry name" value="Protein_kinase_ATP_BS"/>
</dbReference>
<dbReference type="PROSITE" id="PS50011">
    <property type="entry name" value="PROTEIN_KINASE_DOM"/>
    <property type="match status" value="1"/>
</dbReference>
<keyword evidence="2 6" id="KW-0547">Nucleotide-binding</keyword>
<reference evidence="10" key="1">
    <citation type="journal article" date="2022" name="Int. J. Syst. Evol. Microbiol.">
        <title>Anaeromyxobacter oryzae sp. nov., Anaeromyxobacter diazotrophicus sp. nov. and Anaeromyxobacter paludicola sp. nov., isolated from paddy soils.</title>
        <authorList>
            <person name="Itoh H."/>
            <person name="Xu Z."/>
            <person name="Mise K."/>
            <person name="Masuda Y."/>
            <person name="Ushijima N."/>
            <person name="Hayakawa C."/>
            <person name="Shiratori Y."/>
            <person name="Senoo K."/>
        </authorList>
    </citation>
    <scope>NUCLEOTIDE SEQUENCE [LARGE SCALE GENOMIC DNA]</scope>
    <source>
        <strain evidence="10">Red232</strain>
    </source>
</reference>
<dbReference type="InterPro" id="IPR011990">
    <property type="entry name" value="TPR-like_helical_dom_sf"/>
</dbReference>
<dbReference type="CDD" id="cd14014">
    <property type="entry name" value="STKc_PknB_like"/>
    <property type="match status" value="1"/>
</dbReference>
<dbReference type="InterPro" id="IPR019734">
    <property type="entry name" value="TPR_rpt"/>
</dbReference>